<dbReference type="NCBIfam" id="NF007251">
    <property type="entry name" value="PRK09698.1"/>
    <property type="match status" value="1"/>
</dbReference>
<gene>
    <name evidence="2" type="primary">alsK</name>
    <name evidence="2" type="ORF">HGG79_19200</name>
</gene>
<dbReference type="EC" id="2.7.1.55" evidence="2"/>
<keyword evidence="2" id="KW-0418">Kinase</keyword>
<keyword evidence="3" id="KW-1185">Reference proteome</keyword>
<dbReference type="CDD" id="cd24070">
    <property type="entry name" value="ASKHA_NBD_ROK_AlsK"/>
    <property type="match status" value="1"/>
</dbReference>
<keyword evidence="2" id="KW-0808">Transferase</keyword>
<name>A0A923EDY8_CLOTT</name>
<evidence type="ECO:0000313" key="2">
    <source>
        <dbReference type="EMBL" id="MBC2399871.1"/>
    </source>
</evidence>
<dbReference type="SUPFAM" id="SSF53067">
    <property type="entry name" value="Actin-like ATPase domain"/>
    <property type="match status" value="1"/>
</dbReference>
<dbReference type="Gene3D" id="3.30.420.40">
    <property type="match status" value="2"/>
</dbReference>
<reference evidence="2 3" key="1">
    <citation type="submission" date="2020-04" db="EMBL/GenBank/DDBJ databases">
        <title>Genomic insights into acetone-butanol-ethanol (ABE) fermentation by sequencing solventogenic clostridia strains.</title>
        <authorList>
            <person name="Brown S."/>
        </authorList>
    </citation>
    <scope>NUCLEOTIDE SEQUENCE [LARGE SCALE GENOMIC DNA]</scope>
    <source>
        <strain evidence="2 3">DJ011</strain>
    </source>
</reference>
<dbReference type="RefSeq" id="WP_035150563.1">
    <property type="nucleotide sequence ID" value="NZ_JAAZWO010000038.1"/>
</dbReference>
<evidence type="ECO:0000313" key="3">
    <source>
        <dbReference type="Proteomes" id="UP000563151"/>
    </source>
</evidence>
<comment type="similarity">
    <text evidence="1">Belongs to the ROK (NagC/XylR) family.</text>
</comment>
<organism evidence="2 3">
    <name type="scientific">Clostridium tetanomorphum</name>
    <dbReference type="NCBI Taxonomy" id="1553"/>
    <lineage>
        <taxon>Bacteria</taxon>
        <taxon>Bacillati</taxon>
        <taxon>Bacillota</taxon>
        <taxon>Clostridia</taxon>
        <taxon>Eubacteriales</taxon>
        <taxon>Clostridiaceae</taxon>
        <taxon>Clostridium</taxon>
    </lineage>
</organism>
<dbReference type="InterPro" id="IPR043129">
    <property type="entry name" value="ATPase_NBD"/>
</dbReference>
<dbReference type="Pfam" id="PF00480">
    <property type="entry name" value="ROK"/>
    <property type="match status" value="1"/>
</dbReference>
<dbReference type="AlphaFoldDB" id="A0A923EDY8"/>
<accession>A0A923EDY8</accession>
<proteinExistence type="inferred from homology"/>
<dbReference type="PANTHER" id="PTHR18964:SF174">
    <property type="entry name" value="D-ALLOSE KINASE-RELATED"/>
    <property type="match status" value="1"/>
</dbReference>
<dbReference type="GO" id="GO:0008787">
    <property type="term" value="F:D-allose kinase activity"/>
    <property type="evidence" value="ECO:0007669"/>
    <property type="project" value="UniProtKB-EC"/>
</dbReference>
<sequence>MQNNFVLGVDIGGTNFRIGLVNEKGELSNYIKESSSILNEPGNPLINLKEYLLKYIKENLSGELKAISIGFPSTISKDKKKVYSTPNLPGFNDINIVDYLCSEIKVPIFLSKDVNCLLKWDMVDKNISKEGITLGFYIGTGFGNSICIDGKFLIGKNGSAGELGHIPVLNSDDKCGCGNIGCIELYASGKRLSKIREESFKNTEIDELFVKHRHSEILEEFINTISIPIATEINIFDPDNIIIGGGVVNMNGFPKDFLEECIYKHSRKPFPAESLKFLYSSQTQEAGVLGAAFKAMEKLNRK</sequence>
<dbReference type="PANTHER" id="PTHR18964">
    <property type="entry name" value="ROK (REPRESSOR, ORF, KINASE) FAMILY"/>
    <property type="match status" value="1"/>
</dbReference>
<protein>
    <submittedName>
        <fullName evidence="2">Allose kinase</fullName>
        <ecNumber evidence="2">2.7.1.55</ecNumber>
    </submittedName>
</protein>
<dbReference type="EMBL" id="JAAZWO010000038">
    <property type="protein sequence ID" value="MBC2399871.1"/>
    <property type="molecule type" value="Genomic_DNA"/>
</dbReference>
<evidence type="ECO:0000256" key="1">
    <source>
        <dbReference type="ARBA" id="ARBA00006479"/>
    </source>
</evidence>
<dbReference type="Proteomes" id="UP000563151">
    <property type="component" value="Unassembled WGS sequence"/>
</dbReference>
<dbReference type="InterPro" id="IPR000600">
    <property type="entry name" value="ROK"/>
</dbReference>
<comment type="caution">
    <text evidence="2">The sequence shown here is derived from an EMBL/GenBank/DDBJ whole genome shotgun (WGS) entry which is preliminary data.</text>
</comment>